<evidence type="ECO:0000256" key="5">
    <source>
        <dbReference type="ARBA" id="ARBA00022964"/>
    </source>
</evidence>
<keyword evidence="6" id="KW-0560">Oxidoreductase</keyword>
<name>A0A8S2AAJ6_ARAAE</name>
<reference evidence="11" key="1">
    <citation type="submission" date="2021-01" db="EMBL/GenBank/DDBJ databases">
        <authorList>
            <person name="Bezrukov I."/>
        </authorList>
    </citation>
    <scope>NUCLEOTIDE SEQUENCE</scope>
</reference>
<dbReference type="EMBL" id="LR999455">
    <property type="protein sequence ID" value="CAE6075698.1"/>
    <property type="molecule type" value="Genomic_DNA"/>
</dbReference>
<evidence type="ECO:0000259" key="10">
    <source>
        <dbReference type="PROSITE" id="PS51471"/>
    </source>
</evidence>
<dbReference type="PANTHER" id="PTHR31170">
    <property type="entry name" value="BNAC04G53230D PROTEIN"/>
    <property type="match status" value="1"/>
</dbReference>
<dbReference type="SUPFAM" id="SSF51197">
    <property type="entry name" value="Clavaminate synthase-like"/>
    <property type="match status" value="1"/>
</dbReference>
<keyword evidence="7" id="KW-0408">Iron</keyword>
<dbReference type="PANTHER" id="PTHR31170:SF25">
    <property type="entry name" value="BNAA09G04570D PROTEIN"/>
    <property type="match status" value="1"/>
</dbReference>
<evidence type="ECO:0000256" key="2">
    <source>
        <dbReference type="ARBA" id="ARBA00008056"/>
    </source>
</evidence>
<feature type="domain" description="Fe2OG dioxygenase" evidence="10">
    <location>
        <begin position="182"/>
        <end position="287"/>
    </location>
</feature>
<dbReference type="GO" id="GO:0046872">
    <property type="term" value="F:metal ion binding"/>
    <property type="evidence" value="ECO:0007669"/>
    <property type="project" value="UniProtKB-KW"/>
</dbReference>
<protein>
    <recommendedName>
        <fullName evidence="10">Fe2OG dioxygenase domain-containing protein</fullName>
    </recommendedName>
</protein>
<keyword evidence="5" id="KW-0223">Dioxygenase</keyword>
<proteinExistence type="inferred from homology"/>
<keyword evidence="9" id="KW-0472">Membrane</keyword>
<sequence length="860" mass="98593">MATDFRSLPVIDISPLLAKCDDPDMADDAGVADVVRQLDKACRDAGFFYVIGHGISESLMNKVREITREFFKLSYEEKLKIKMTPAAGYRGYQRIGENVTKGIPDIHEAIDCYREIKQGKYGDIGKVMEGPNQWPENPQEFKELMEEYIKLCTDLSRKILRGISLALTGSPYEFEGKMAGDPFWVMRLIGYPGALFANGQPENDIGCGAHTDYGLLTLVNQDDDKTALQVRNLGGDWISAVPIPGSFVCNIGDMLKILSNGVYESTLHRVINNSPQYRVCVAFFYETNFDAVVEPLDICKQKYPAGRGGSQVFKRAVYGEHLVSKVQTNFAITVPPPPPPPPIFQLTGYHVRKGRSHDKDSYLRKLENQNHDSESVDHDQKITRSYQDQNLHNHEHTRSKSGTNEVIVECETTRENWVISIREKLEQANRDDDRTSRGKLCIYKVPHYLHGNDNKSYFPQTVSIGPYHHEEKQTLSMECHKWRAVNKVLKRLDQGIDVFIDAMTELEEKARACYEGPISLTSNQFTEMLVLDGIFVLEFLRGVSEGFSKLGYERNDPVFAIRGSMHSIQRDMIMMENQLPLFVLNRLLELQARKFIPTGLVAQLAVRFFNPLMPTAETLDARHVSVNPSADHLGDLHCLDVFRRSLLFPKLEPRSLGKTWSWRSRVADKRLQQMIPNVTELRDAGFQFRIRKTDRFWDIKFNNGYLEIPSLLIHDGTKSLFLNLIAFEQCHIDSSNDITSYIIFMDNLIDSPEDISYLHHCGIIEHSLGSNSKVSDMFNQLCQEVVFNTKDTYLSQLLIEVRECYNQNYFRKWNAWKSALRHKYFDSPWAYFSFFAAVILLMLTLSQSYFAAYDYFKPTS</sequence>
<gene>
    <name evidence="11" type="ORF">AARE701A_LOCUS13003</name>
</gene>
<dbReference type="Pfam" id="PF03140">
    <property type="entry name" value="DUF247"/>
    <property type="match status" value="1"/>
</dbReference>
<dbReference type="Pfam" id="PF03171">
    <property type="entry name" value="2OG-FeII_Oxy"/>
    <property type="match status" value="1"/>
</dbReference>
<dbReference type="InterPro" id="IPR027443">
    <property type="entry name" value="IPNS-like_sf"/>
</dbReference>
<evidence type="ECO:0000256" key="7">
    <source>
        <dbReference type="ARBA" id="ARBA00023004"/>
    </source>
</evidence>
<dbReference type="Gene3D" id="2.60.120.330">
    <property type="entry name" value="B-lactam Antibiotic, Isopenicillin N Synthase, Chain"/>
    <property type="match status" value="1"/>
</dbReference>
<dbReference type="InterPro" id="IPR005123">
    <property type="entry name" value="Oxoglu/Fe-dep_dioxygenase_dom"/>
</dbReference>
<dbReference type="PRINTS" id="PR00682">
    <property type="entry name" value="IPNSYNTHASE"/>
</dbReference>
<keyword evidence="9" id="KW-1133">Transmembrane helix</keyword>
<organism evidence="11 12">
    <name type="scientific">Arabidopsis arenosa</name>
    <name type="common">Sand rock-cress</name>
    <name type="synonym">Cardaminopsis arenosa</name>
    <dbReference type="NCBI Taxonomy" id="38785"/>
    <lineage>
        <taxon>Eukaryota</taxon>
        <taxon>Viridiplantae</taxon>
        <taxon>Streptophyta</taxon>
        <taxon>Embryophyta</taxon>
        <taxon>Tracheophyta</taxon>
        <taxon>Spermatophyta</taxon>
        <taxon>Magnoliopsida</taxon>
        <taxon>eudicotyledons</taxon>
        <taxon>Gunneridae</taxon>
        <taxon>Pentapetalae</taxon>
        <taxon>rosids</taxon>
        <taxon>malvids</taxon>
        <taxon>Brassicales</taxon>
        <taxon>Brassicaceae</taxon>
        <taxon>Camelineae</taxon>
        <taxon>Arabidopsis</taxon>
    </lineage>
</organism>
<evidence type="ECO:0000256" key="8">
    <source>
        <dbReference type="ARBA" id="ARBA00050708"/>
    </source>
</evidence>
<evidence type="ECO:0000256" key="4">
    <source>
        <dbReference type="ARBA" id="ARBA00022723"/>
    </source>
</evidence>
<dbReference type="InterPro" id="IPR004158">
    <property type="entry name" value="DUF247_pln"/>
</dbReference>
<comment type="similarity">
    <text evidence="2">Belongs to the iron/ascorbate-dependent oxidoreductase family.</text>
</comment>
<dbReference type="FunFam" id="2.60.120.330:FF:000024">
    <property type="entry name" value="Probable 2-oxoglutarate-dependent dioxygenase At3g49630"/>
    <property type="match status" value="1"/>
</dbReference>
<comment type="subcellular location">
    <subcellularLocation>
        <location evidence="1">Cytoplasm</location>
        <location evidence="1">Cytosol</location>
    </subcellularLocation>
</comment>
<evidence type="ECO:0000256" key="3">
    <source>
        <dbReference type="ARBA" id="ARBA00022490"/>
    </source>
</evidence>
<dbReference type="GO" id="GO:0005829">
    <property type="term" value="C:cytosol"/>
    <property type="evidence" value="ECO:0007669"/>
    <property type="project" value="UniProtKB-SubCell"/>
</dbReference>
<evidence type="ECO:0000256" key="9">
    <source>
        <dbReference type="SAM" id="Phobius"/>
    </source>
</evidence>
<evidence type="ECO:0000256" key="1">
    <source>
        <dbReference type="ARBA" id="ARBA00004514"/>
    </source>
</evidence>
<feature type="transmembrane region" description="Helical" evidence="9">
    <location>
        <begin position="829"/>
        <end position="852"/>
    </location>
</feature>
<evidence type="ECO:0000313" key="11">
    <source>
        <dbReference type="EMBL" id="CAE6075698.1"/>
    </source>
</evidence>
<dbReference type="Pfam" id="PF14226">
    <property type="entry name" value="DIOX_N"/>
    <property type="match status" value="1"/>
</dbReference>
<keyword evidence="9" id="KW-0812">Transmembrane</keyword>
<accession>A0A8S2AAJ6</accession>
<comment type="catalytic activity">
    <reaction evidence="8">
        <text>L-homoarginine + 2-oxoglutarate + O2 = 6-hydroxy-L-homoarginine + succinate + CO2</text>
        <dbReference type="Rhea" id="RHEA:79839"/>
        <dbReference type="ChEBI" id="CHEBI:15379"/>
        <dbReference type="ChEBI" id="CHEBI:16526"/>
        <dbReference type="ChEBI" id="CHEBI:16810"/>
        <dbReference type="ChEBI" id="CHEBI:30031"/>
        <dbReference type="ChEBI" id="CHEBI:143006"/>
        <dbReference type="ChEBI" id="CHEBI:231270"/>
    </reaction>
</comment>
<evidence type="ECO:0000256" key="6">
    <source>
        <dbReference type="ARBA" id="ARBA00023002"/>
    </source>
</evidence>
<keyword evidence="4" id="KW-0479">Metal-binding</keyword>
<keyword evidence="12" id="KW-1185">Reference proteome</keyword>
<keyword evidence="3" id="KW-0963">Cytoplasm</keyword>
<dbReference type="PROSITE" id="PS51471">
    <property type="entry name" value="FE2OG_OXY"/>
    <property type="match status" value="1"/>
</dbReference>
<dbReference type="InterPro" id="IPR026992">
    <property type="entry name" value="DIOX_N"/>
</dbReference>
<dbReference type="Proteomes" id="UP000682877">
    <property type="component" value="Chromosome 5"/>
</dbReference>
<evidence type="ECO:0000313" key="12">
    <source>
        <dbReference type="Proteomes" id="UP000682877"/>
    </source>
</evidence>
<dbReference type="InterPro" id="IPR044861">
    <property type="entry name" value="IPNS-like_FE2OG_OXY"/>
</dbReference>
<dbReference type="GO" id="GO:0016706">
    <property type="term" value="F:2-oxoglutarate-dependent dioxygenase activity"/>
    <property type="evidence" value="ECO:0007669"/>
    <property type="project" value="UniProtKB-ARBA"/>
</dbReference>
<dbReference type="AlphaFoldDB" id="A0A8S2AAJ6"/>